<dbReference type="Pfam" id="PF00353">
    <property type="entry name" value="HemolysinCabind"/>
    <property type="match status" value="9"/>
</dbReference>
<dbReference type="InterPro" id="IPR001343">
    <property type="entry name" value="Hemolysn_Ca-bd"/>
</dbReference>
<feature type="non-terminal residue" evidence="4">
    <location>
        <position position="1"/>
    </location>
</feature>
<dbReference type="PANTHER" id="PTHR38340:SF1">
    <property type="entry name" value="S-LAYER PROTEIN"/>
    <property type="match status" value="1"/>
</dbReference>
<dbReference type="AlphaFoldDB" id="A0A848HE38"/>
<dbReference type="InterPro" id="IPR018511">
    <property type="entry name" value="Hemolysin-typ_Ca-bd_CS"/>
</dbReference>
<comment type="caution">
    <text evidence="4">The sequence shown here is derived from an EMBL/GenBank/DDBJ whole genome shotgun (WGS) entry which is preliminary data.</text>
</comment>
<evidence type="ECO:0000313" key="5">
    <source>
        <dbReference type="Proteomes" id="UP000541185"/>
    </source>
</evidence>
<dbReference type="InterPro" id="IPR050557">
    <property type="entry name" value="RTX_toxin/Mannuronan_C5-epim"/>
</dbReference>
<evidence type="ECO:0000313" key="4">
    <source>
        <dbReference type="EMBL" id="NML48754.1"/>
    </source>
</evidence>
<evidence type="ECO:0000256" key="1">
    <source>
        <dbReference type="ARBA" id="ARBA00004613"/>
    </source>
</evidence>
<dbReference type="EMBL" id="JABBFX010000010">
    <property type="protein sequence ID" value="NML48754.1"/>
    <property type="molecule type" value="Genomic_DNA"/>
</dbReference>
<evidence type="ECO:0000256" key="3">
    <source>
        <dbReference type="SAM" id="MobiDB-lite"/>
    </source>
</evidence>
<dbReference type="PROSITE" id="PS00330">
    <property type="entry name" value="HEMOLYSIN_CALCIUM"/>
    <property type="match status" value="4"/>
</dbReference>
<reference evidence="4 5" key="1">
    <citation type="submission" date="2020-04" db="EMBL/GenBank/DDBJ databases">
        <title>Ramlibacter sp. G-1-2-2 isolated from soil.</title>
        <authorList>
            <person name="Dahal R.H."/>
        </authorList>
    </citation>
    <scope>NUCLEOTIDE SEQUENCE [LARGE SCALE GENOMIC DNA]</scope>
    <source>
        <strain evidence="4 5">G-1-2-2</strain>
    </source>
</reference>
<dbReference type="InterPro" id="IPR011049">
    <property type="entry name" value="Serralysin-like_metalloprot_C"/>
</dbReference>
<gene>
    <name evidence="4" type="ORF">HHL11_33800</name>
</gene>
<comment type="subcellular location">
    <subcellularLocation>
        <location evidence="1">Secreted</location>
    </subcellularLocation>
</comment>
<dbReference type="PRINTS" id="PR00313">
    <property type="entry name" value="CABNDNGRPT"/>
</dbReference>
<dbReference type="Proteomes" id="UP000541185">
    <property type="component" value="Unassembled WGS sequence"/>
</dbReference>
<dbReference type="SUPFAM" id="SSF51120">
    <property type="entry name" value="beta-Roll"/>
    <property type="match status" value="3"/>
</dbReference>
<keyword evidence="2" id="KW-0964">Secreted</keyword>
<proteinExistence type="predicted"/>
<dbReference type="Gene3D" id="2.150.10.10">
    <property type="entry name" value="Serralysin-like metalloprotease, C-terminal"/>
    <property type="match status" value="4"/>
</dbReference>
<organism evidence="4 5">
    <name type="scientific">Ramlibacter agri</name>
    <dbReference type="NCBI Taxonomy" id="2728837"/>
    <lineage>
        <taxon>Bacteria</taxon>
        <taxon>Pseudomonadati</taxon>
        <taxon>Pseudomonadota</taxon>
        <taxon>Betaproteobacteria</taxon>
        <taxon>Burkholderiales</taxon>
        <taxon>Comamonadaceae</taxon>
        <taxon>Ramlibacter</taxon>
    </lineage>
</organism>
<protein>
    <submittedName>
        <fullName evidence="4">Calcium-binding protein</fullName>
    </submittedName>
</protein>
<keyword evidence="5" id="KW-1185">Reference proteome</keyword>
<dbReference type="GO" id="GO:0005576">
    <property type="term" value="C:extracellular region"/>
    <property type="evidence" value="ECO:0007669"/>
    <property type="project" value="UniProtKB-SubCell"/>
</dbReference>
<dbReference type="PANTHER" id="PTHR38340">
    <property type="entry name" value="S-LAYER PROTEIN"/>
    <property type="match status" value="1"/>
</dbReference>
<feature type="non-terminal residue" evidence="4">
    <location>
        <position position="622"/>
    </location>
</feature>
<sequence>NISQVRGSNFADHLYGSDTTAYVEGFDGRGGNDTIDGRGGIDQYRMDGATTGGSVDLMAGTANDGQGGTDTLLNIEWARGSAFNDTLTGNDGANNLQGMAGNDQMFGNGGSDTLDGGAGDDTLVGGAGNDSVLGGDGNDYIVAAAPGWGGSDTIDGGNGTDVVVYDYSGSATAISFTATGASGTQADYLGGTDTLLNVEEMEIHGSSAGDTIVGDSMRQVIFGHGGNDTLTGGGGADSFSYEAGVASGVDRITDFTRAEDDLSFENLQLDGNVLSGDDASGLGLGQIMVGSYQGGVTRVYVGTDSVAGADVVIDLVGHFSADGFDVSAQDWGTSVQYFGPTEGDDYIVADDSNDSGDAWGGNDYVDAAGGNDSIGGGDGNDTLLGGPGNDSLMGEAGDDQLFGGPGQDTLIGGAGNDTLDGGAITDLVNYTDLNWVRFDGATTGVVVDLGAGTAQDGQGGTDTLVNINWVSGTQYDDRLTGAATNIFEQFEGGAGNDTIDGGAIDASNNFTGARVSYQNSSGAVTVDLATGQAQDGMGGTDTLSNISQVRGSNFADHLYGSDTTAYVEGFDGRGGNDTIDGRGGIDQYRMDGATTGGSVDLMAGTANDGQGGTDTLLNIEWA</sequence>
<feature type="region of interest" description="Disordered" evidence="3">
    <location>
        <begin position="370"/>
        <end position="389"/>
    </location>
</feature>
<accession>A0A848HE38</accession>
<dbReference type="RefSeq" id="WP_169423090.1">
    <property type="nucleotide sequence ID" value="NZ_JABBFX010000010.1"/>
</dbReference>
<dbReference type="GO" id="GO:0005509">
    <property type="term" value="F:calcium ion binding"/>
    <property type="evidence" value="ECO:0007669"/>
    <property type="project" value="InterPro"/>
</dbReference>
<name>A0A848HE38_9BURK</name>
<evidence type="ECO:0000256" key="2">
    <source>
        <dbReference type="ARBA" id="ARBA00022525"/>
    </source>
</evidence>